<evidence type="ECO:0000313" key="3">
    <source>
        <dbReference type="Proteomes" id="UP000294360"/>
    </source>
</evidence>
<dbReference type="InterPro" id="IPR055247">
    <property type="entry name" value="InsJ-like_HTH"/>
</dbReference>
<dbReference type="AlphaFoldDB" id="A0A4U8Z370"/>
<dbReference type="Pfam" id="PF13518">
    <property type="entry name" value="HTH_28"/>
    <property type="match status" value="1"/>
</dbReference>
<sequence length="91" mass="10518">MDERLRFVARLLEGEAMSDVCREFGISRKTGYKIFDRYKEQGLEALSDRSRRPVRYANQLPPPIESLIVNCKVNCKREEPLSPGCIDKSLK</sequence>
<dbReference type="EMBL" id="LR536450">
    <property type="protein sequence ID" value="VFU09815.1"/>
    <property type="molecule type" value="Genomic_DNA"/>
</dbReference>
<evidence type="ECO:0000313" key="2">
    <source>
        <dbReference type="EMBL" id="VFU09815.1"/>
    </source>
</evidence>
<organism evidence="2 3">
    <name type="scientific">Methylocella tundrae</name>
    <dbReference type="NCBI Taxonomy" id="227605"/>
    <lineage>
        <taxon>Bacteria</taxon>
        <taxon>Pseudomonadati</taxon>
        <taxon>Pseudomonadota</taxon>
        <taxon>Alphaproteobacteria</taxon>
        <taxon>Hyphomicrobiales</taxon>
        <taxon>Beijerinckiaceae</taxon>
        <taxon>Methylocella</taxon>
    </lineage>
</organism>
<dbReference type="SUPFAM" id="SSF46689">
    <property type="entry name" value="Homeodomain-like"/>
    <property type="match status" value="1"/>
</dbReference>
<accession>A0A4U8Z370</accession>
<reference evidence="2 3" key="1">
    <citation type="submission" date="2019-03" db="EMBL/GenBank/DDBJ databases">
        <authorList>
            <person name="Kox A.R. M."/>
        </authorList>
    </citation>
    <scope>NUCLEOTIDE SEQUENCE [LARGE SCALE GENOMIC DNA]</scope>
    <source>
        <strain evidence="2">MTUNDRAET4 annotated genome</strain>
    </source>
</reference>
<protein>
    <submittedName>
        <fullName evidence="2">Transposase</fullName>
    </submittedName>
</protein>
<gene>
    <name evidence="2" type="ORF">MTUNDRAET4_2928</name>
</gene>
<feature type="domain" description="Insertion element IS150 protein InsJ-like helix-turn-helix" evidence="1">
    <location>
        <begin position="3"/>
        <end position="53"/>
    </location>
</feature>
<name>A0A4U8Z370_METTU</name>
<dbReference type="Proteomes" id="UP000294360">
    <property type="component" value="Chromosome"/>
</dbReference>
<dbReference type="InterPro" id="IPR009057">
    <property type="entry name" value="Homeodomain-like_sf"/>
</dbReference>
<dbReference type="KEGG" id="mtun:MTUNDRAET4_2928"/>
<evidence type="ECO:0000259" key="1">
    <source>
        <dbReference type="Pfam" id="PF13518"/>
    </source>
</evidence>
<proteinExistence type="predicted"/>